<dbReference type="InterPro" id="IPR036259">
    <property type="entry name" value="MFS_trans_sf"/>
</dbReference>
<evidence type="ECO:0000256" key="6">
    <source>
        <dbReference type="SAM" id="Phobius"/>
    </source>
</evidence>
<dbReference type="AlphaFoldDB" id="A0A7Y9NQ00"/>
<protein>
    <submittedName>
        <fullName evidence="7">Maltose/moltooligosaccharide transporter</fullName>
    </submittedName>
</protein>
<evidence type="ECO:0000313" key="7">
    <source>
        <dbReference type="EMBL" id="NYF52790.1"/>
    </source>
</evidence>
<dbReference type="PANTHER" id="PTHR19432">
    <property type="entry name" value="SUGAR TRANSPORTER"/>
    <property type="match status" value="1"/>
</dbReference>
<feature type="transmembrane region" description="Helical" evidence="6">
    <location>
        <begin position="288"/>
        <end position="310"/>
    </location>
</feature>
<keyword evidence="4 6" id="KW-1133">Transmembrane helix</keyword>
<evidence type="ECO:0000256" key="1">
    <source>
        <dbReference type="ARBA" id="ARBA00004141"/>
    </source>
</evidence>
<evidence type="ECO:0000256" key="2">
    <source>
        <dbReference type="ARBA" id="ARBA00022448"/>
    </source>
</evidence>
<evidence type="ECO:0000256" key="5">
    <source>
        <dbReference type="ARBA" id="ARBA00023136"/>
    </source>
</evidence>
<dbReference type="InterPro" id="IPR011701">
    <property type="entry name" value="MFS"/>
</dbReference>
<feature type="transmembrane region" description="Helical" evidence="6">
    <location>
        <begin position="344"/>
        <end position="364"/>
    </location>
</feature>
<dbReference type="GO" id="GO:0022857">
    <property type="term" value="F:transmembrane transporter activity"/>
    <property type="evidence" value="ECO:0007669"/>
    <property type="project" value="InterPro"/>
</dbReference>
<feature type="transmembrane region" description="Helical" evidence="6">
    <location>
        <begin position="80"/>
        <end position="96"/>
    </location>
</feature>
<keyword evidence="5 6" id="KW-0472">Membrane</keyword>
<dbReference type="EMBL" id="JACCCV010000002">
    <property type="protein sequence ID" value="NYF52790.1"/>
    <property type="molecule type" value="Genomic_DNA"/>
</dbReference>
<dbReference type="SUPFAM" id="SSF103473">
    <property type="entry name" value="MFS general substrate transporter"/>
    <property type="match status" value="1"/>
</dbReference>
<comment type="caution">
    <text evidence="7">The sequence shown here is derived from an EMBL/GenBank/DDBJ whole genome shotgun (WGS) entry which is preliminary data.</text>
</comment>
<feature type="transmembrane region" description="Helical" evidence="6">
    <location>
        <begin position="250"/>
        <end position="268"/>
    </location>
</feature>
<evidence type="ECO:0000313" key="8">
    <source>
        <dbReference type="Proteomes" id="UP000534186"/>
    </source>
</evidence>
<keyword evidence="3 6" id="KW-0812">Transmembrane</keyword>
<feature type="transmembrane region" description="Helical" evidence="6">
    <location>
        <begin position="181"/>
        <end position="201"/>
    </location>
</feature>
<dbReference type="GO" id="GO:0016020">
    <property type="term" value="C:membrane"/>
    <property type="evidence" value="ECO:0007669"/>
    <property type="project" value="UniProtKB-SubCell"/>
</dbReference>
<feature type="transmembrane region" description="Helical" evidence="6">
    <location>
        <begin position="48"/>
        <end position="68"/>
    </location>
</feature>
<evidence type="ECO:0000256" key="3">
    <source>
        <dbReference type="ARBA" id="ARBA00022692"/>
    </source>
</evidence>
<reference evidence="7 8" key="1">
    <citation type="submission" date="2020-07" db="EMBL/GenBank/DDBJ databases">
        <title>Genomic Encyclopedia of Type Strains, Phase IV (KMG-V): Genome sequencing to study the core and pangenomes of soil and plant-associated prokaryotes.</title>
        <authorList>
            <person name="Whitman W."/>
        </authorList>
    </citation>
    <scope>NUCLEOTIDE SEQUENCE [LARGE SCALE GENOMIC DNA]</scope>
    <source>
        <strain evidence="7 8">M8UP30</strain>
    </source>
</reference>
<dbReference type="Pfam" id="PF07690">
    <property type="entry name" value="MFS_1"/>
    <property type="match status" value="1"/>
</dbReference>
<dbReference type="PANTHER" id="PTHR19432:SF35">
    <property type="entry name" value="SOLUTE CARRIER FAMILY 45 MEMBER 3 ISOFORM X1"/>
    <property type="match status" value="1"/>
</dbReference>
<proteinExistence type="predicted"/>
<comment type="subcellular location">
    <subcellularLocation>
        <location evidence="1">Membrane</location>
        <topology evidence="1">Multi-pass membrane protein</topology>
    </subcellularLocation>
</comment>
<organism evidence="7 8">
    <name type="scientific">Tunturiibacter lichenicola</name>
    <dbReference type="NCBI Taxonomy" id="2051959"/>
    <lineage>
        <taxon>Bacteria</taxon>
        <taxon>Pseudomonadati</taxon>
        <taxon>Acidobacteriota</taxon>
        <taxon>Terriglobia</taxon>
        <taxon>Terriglobales</taxon>
        <taxon>Acidobacteriaceae</taxon>
        <taxon>Tunturiibacter</taxon>
    </lineage>
</organism>
<evidence type="ECO:0000256" key="4">
    <source>
        <dbReference type="ARBA" id="ARBA00022989"/>
    </source>
</evidence>
<feature type="transmembrane region" description="Helical" evidence="6">
    <location>
        <begin position="140"/>
        <end position="161"/>
    </location>
</feature>
<name>A0A7Y9NQ00_9BACT</name>
<feature type="transmembrane region" description="Helical" evidence="6">
    <location>
        <begin position="376"/>
        <end position="397"/>
    </location>
</feature>
<accession>A0A7Y9NQ00</accession>
<gene>
    <name evidence="7" type="ORF">HDF12_003189</name>
</gene>
<feature type="transmembrane region" description="Helical" evidence="6">
    <location>
        <begin position="322"/>
        <end position="338"/>
    </location>
</feature>
<dbReference type="Proteomes" id="UP000534186">
    <property type="component" value="Unassembled WGS sequence"/>
</dbReference>
<keyword evidence="2" id="KW-0813">Transport</keyword>
<feature type="transmembrane region" description="Helical" evidence="6">
    <location>
        <begin position="12"/>
        <end position="36"/>
    </location>
</feature>
<feature type="transmembrane region" description="Helical" evidence="6">
    <location>
        <begin position="409"/>
        <end position="426"/>
    </location>
</feature>
<dbReference type="Gene3D" id="1.20.1250.20">
    <property type="entry name" value="MFS general substrate transporter like domains"/>
    <property type="match status" value="1"/>
</dbReference>
<sequence>MRKPERSFWQIWNMSFGFLGIQFGWGLQMANMSAIYEYLGARADQIPILWLAAPLTGLLIQPIIGNASDHTWGPLGRRRPYFLVGAILSSLMLLFMPNCSSLWMAAGMLWILDASINVSMEPFRAFVADILPEGQRTRGFAMQSLFIGLGAVIASALPWLLTNVFHLTQVVGDTRAVPTTVRISFYIGAAAYLGAVLWTIFTTPEYPPENMEAFRRAKKEKTGLIAGAKEILSAIAHTPETMRRLGPVQLFTWLGLFCMWLYFPVAVAHNVFGANDPASPLYKEGIEWGGICFAAYSAVCFAFSFALPWLAKKIGRKKTHTACLLCGAIGLISVVVMHNKYMLLFTMLGVGIAWASTLSMPYAMLAATLPPERTGVYMGIFNFFVVTPEILASLFFGWVMTHFLHNNRIYAIIAGGLCMLIAAALMQRVTDPRTLSVQDI</sequence>